<comment type="caution">
    <text evidence="2">The sequence shown here is derived from an EMBL/GenBank/DDBJ whole genome shotgun (WGS) entry which is preliminary data.</text>
</comment>
<dbReference type="NCBIfam" id="TIGR01640">
    <property type="entry name" value="F_box_assoc_1"/>
    <property type="match status" value="1"/>
</dbReference>
<evidence type="ECO:0000259" key="1">
    <source>
        <dbReference type="Pfam" id="PF07734"/>
    </source>
</evidence>
<dbReference type="EMBL" id="BTGU01000013">
    <property type="protein sequence ID" value="GMN41994.1"/>
    <property type="molecule type" value="Genomic_DNA"/>
</dbReference>
<evidence type="ECO:0000313" key="3">
    <source>
        <dbReference type="Proteomes" id="UP001187192"/>
    </source>
</evidence>
<dbReference type="PANTHER" id="PTHR31672">
    <property type="entry name" value="BNACNNG10540D PROTEIN"/>
    <property type="match status" value="1"/>
</dbReference>
<dbReference type="Pfam" id="PF07734">
    <property type="entry name" value="FBA_1"/>
    <property type="match status" value="1"/>
</dbReference>
<sequence>MSDFMESRALLYALRADSWREIKIELEAIFLPNDKGVYCKGVYYWLNKGVPGSKKTVLSFDMSEEVFHSIAIPDHIQKEIGNLRGPTTGNDSIVFFFLLKNSWNSTSFEVWMMVRNREGVPRWSKNLTVRSLVCIYAPLTFWKDDELLMETRDGRVVTYNLHNQKFRQLPT</sequence>
<dbReference type="PANTHER" id="PTHR31672:SF13">
    <property type="entry name" value="F-BOX PROTEIN CPR30-LIKE"/>
    <property type="match status" value="1"/>
</dbReference>
<feature type="domain" description="F-box associated beta-propeller type 1" evidence="1">
    <location>
        <begin position="9"/>
        <end position="160"/>
    </location>
</feature>
<dbReference type="InterPro" id="IPR017451">
    <property type="entry name" value="F-box-assoc_interact_dom"/>
</dbReference>
<name>A0AA88DHU5_FICCA</name>
<gene>
    <name evidence="2" type="ORF">TIFTF001_011215</name>
</gene>
<protein>
    <recommendedName>
        <fullName evidence="1">F-box associated beta-propeller type 1 domain-containing protein</fullName>
    </recommendedName>
</protein>
<proteinExistence type="predicted"/>
<accession>A0AA88DHU5</accession>
<evidence type="ECO:0000313" key="2">
    <source>
        <dbReference type="EMBL" id="GMN41994.1"/>
    </source>
</evidence>
<dbReference type="Proteomes" id="UP001187192">
    <property type="component" value="Unassembled WGS sequence"/>
</dbReference>
<reference evidence="2" key="1">
    <citation type="submission" date="2023-07" db="EMBL/GenBank/DDBJ databases">
        <title>draft genome sequence of fig (Ficus carica).</title>
        <authorList>
            <person name="Takahashi T."/>
            <person name="Nishimura K."/>
        </authorList>
    </citation>
    <scope>NUCLEOTIDE SEQUENCE</scope>
</reference>
<dbReference type="InterPro" id="IPR050796">
    <property type="entry name" value="SCF_F-box_component"/>
</dbReference>
<dbReference type="InterPro" id="IPR006527">
    <property type="entry name" value="F-box-assoc_dom_typ1"/>
</dbReference>
<dbReference type="AlphaFoldDB" id="A0AA88DHU5"/>
<organism evidence="2 3">
    <name type="scientific">Ficus carica</name>
    <name type="common">Common fig</name>
    <dbReference type="NCBI Taxonomy" id="3494"/>
    <lineage>
        <taxon>Eukaryota</taxon>
        <taxon>Viridiplantae</taxon>
        <taxon>Streptophyta</taxon>
        <taxon>Embryophyta</taxon>
        <taxon>Tracheophyta</taxon>
        <taxon>Spermatophyta</taxon>
        <taxon>Magnoliopsida</taxon>
        <taxon>eudicotyledons</taxon>
        <taxon>Gunneridae</taxon>
        <taxon>Pentapetalae</taxon>
        <taxon>rosids</taxon>
        <taxon>fabids</taxon>
        <taxon>Rosales</taxon>
        <taxon>Moraceae</taxon>
        <taxon>Ficeae</taxon>
        <taxon>Ficus</taxon>
    </lineage>
</organism>
<keyword evidence="3" id="KW-1185">Reference proteome</keyword>